<proteinExistence type="predicted"/>
<gene>
    <name evidence="8" type="ORF">M9Y10_016016</name>
</gene>
<dbReference type="EMBL" id="JAPFFF010000020">
    <property type="protein sequence ID" value="KAK8857611.1"/>
    <property type="molecule type" value="Genomic_DNA"/>
</dbReference>
<evidence type="ECO:0000313" key="9">
    <source>
        <dbReference type="Proteomes" id="UP001470230"/>
    </source>
</evidence>
<protein>
    <recommendedName>
        <fullName evidence="3">HECT-type E3 ubiquitin transferase</fullName>
        <ecNumber evidence="3">2.3.2.26</ecNumber>
    </recommendedName>
</protein>
<dbReference type="Gene3D" id="3.90.1750.10">
    <property type="entry name" value="Hect, E3 ligase catalytic domains"/>
    <property type="match status" value="1"/>
</dbReference>
<reference evidence="8 9" key="1">
    <citation type="submission" date="2024-04" db="EMBL/GenBank/DDBJ databases">
        <title>Tritrichomonas musculus Genome.</title>
        <authorList>
            <person name="Alves-Ferreira E."/>
            <person name="Grigg M."/>
            <person name="Lorenzi H."/>
            <person name="Galac M."/>
        </authorList>
    </citation>
    <scope>NUCLEOTIDE SEQUENCE [LARGE SCALE GENOMIC DNA]</scope>
    <source>
        <strain evidence="8 9">EAF2021</strain>
    </source>
</reference>
<dbReference type="CDD" id="cd00078">
    <property type="entry name" value="HECTc"/>
    <property type="match status" value="1"/>
</dbReference>
<evidence type="ECO:0000256" key="1">
    <source>
        <dbReference type="ARBA" id="ARBA00000885"/>
    </source>
</evidence>
<name>A0ABR2I5V1_9EUKA</name>
<comment type="caution">
    <text evidence="8">The sequence shown here is derived from an EMBL/GenBank/DDBJ whole genome shotgun (WGS) entry which is preliminary data.</text>
</comment>
<dbReference type="PROSITE" id="PS50237">
    <property type="entry name" value="HECT"/>
    <property type="match status" value="1"/>
</dbReference>
<dbReference type="Gene3D" id="3.30.2410.10">
    <property type="entry name" value="Hect, E3 ligase catalytic domain"/>
    <property type="match status" value="1"/>
</dbReference>
<dbReference type="PANTHER" id="PTHR11254:SF67">
    <property type="entry name" value="E3 UBIQUITIN-PROTEIN LIGASE HUWE1"/>
    <property type="match status" value="1"/>
</dbReference>
<dbReference type="InterPro" id="IPR035983">
    <property type="entry name" value="Hect_E3_ubiquitin_ligase"/>
</dbReference>
<evidence type="ECO:0000256" key="6">
    <source>
        <dbReference type="PROSITE-ProRule" id="PRU00104"/>
    </source>
</evidence>
<evidence type="ECO:0000259" key="7">
    <source>
        <dbReference type="PROSITE" id="PS50237"/>
    </source>
</evidence>
<feature type="active site" description="Glycyl thioester intermediate" evidence="6">
    <location>
        <position position="1933"/>
    </location>
</feature>
<dbReference type="SUPFAM" id="SSF56204">
    <property type="entry name" value="Hect, E3 ligase catalytic domain"/>
    <property type="match status" value="1"/>
</dbReference>
<dbReference type="EC" id="2.3.2.26" evidence="3"/>
<sequence>MKSSLIFSPSKIQPKTNIVTQIHQYMMDLENSPLKKEVQRLIFKSVSYLDQDLDLTTSSEVFSLILSCFSHYPDQSIQFFYDILQKVRNKWNYIIAAASILSYLTFEKPDKSLPDYKSFVNDSYNQILHQIQKRSYDECLIIYDQAIPFQFESNFVIDILTLIKFNKKHAFKFYHYISDHSNISQSRLNRLIQKVPKEDLRSILPKSFFYSTEFISNLTVEGLINFIPNLPKDGFIQLITEIEKIFMNKDKRIRTVILEKIIEYNIDIKSINQIFKSLSKSDLKPSVWSYLAKFDVILPDYLAEKVTHFPNAAAAVKLMPHPENLPQDIIDRCLLEATDLNVYERLFNLDFISSELFAQKKFWLHIVKVVSNWKEECKSNIIKKFSMLIQNCVSSEKFTEIFDSMVFDQFPPNNKVNSFLSSLYQKLEYEYREGYFDKKNMEYMMNKLLEKRTIPLPSFCKLFDFMSIGGYLNKNLSNATVLYVYEFSYMKEYSEQIESMSIQPLNKESMKKIYNFIENESLDDLVKVTNSEALYFIVSALIYTSSSEKPQINGLTKSTILPFFAICFIYLPKCKGSLTSMTVEMSEILFKGFTYFGEINSPILNISIDAIMASFEFFLSPKYFRAVYSYNLLDKLFSIFTNDSYNADKELFLVAVFCLSQRTHFDVGLSDIFDKYGIRLIKYIVNKMNGLIGHDKQIKNLKLKLNLTVFDLEKVVQTFDEFVSNSTSKEKVFQTVFFIQKYCQNIPEIEITNKRKLTQILSEKMNHKEWENFSLIGQFMKHCNLENDLEPFFKKSIPFSIKSQIFESFEITDINDLIQNILMTSQLENCKEPFHQLFKILMTENSIATDYITVLFEKFGKSQYVETELFLKHYYTEYKKYKESFIEAVLRCFYYHPLAEKFIRKAEYKAVTFPQSKLGLKIINSLLDRALKTTKKGSFQAFFILKNIAASFPFLFIKNTQKTFQTILTSLNYFQFCYQDKDSKETAHKAKLALTALSFLYSLLFSTSILDIFVPWLFNNFNTCNESQFLSFSLILISLFQTDRVKYVILSLSMKFDLIKSLIKRLKMDINESELVGHYECIIYNLIIQYYTTLNNLSKNKIIYVDEIGKIKNPFTFVFNNNSTIFPYSLTPINIDSLKTNFNQFYKKIDEIEAFHINYDFFYSRSEYYEKYKEEELVGEVVSLQNSFSDIDEVPSIPYCRSVNVIRYVSTQPRWIFKWIVHYEKFPLLKEHYLMLCKAIDEIKRIRKEALEEDEEILWNTINVHDYYLKEYKQESLIKILIKELKEPQNDQTFLSLCKLLREITDNDIVMLSVLQLVTLYIQRKRKKDDALEPIKRMLKMLIYISENESFHSYFMKECGNILIETAMYPTLRNDVTFLTLISNLLTVQITLPSSVIHIIGFMFLSNKTVVIPHALELCSKVGIDNLDTIIPVINNAFDSEISKPNPSYSIITSFIENVPFLSKPKISKMKSFVNLAFKKFKQSGFEDEQLINLICSLFNILAPEPKEDEFVIPGESKEIDFSLSYSRTGINKKKADEQDMLLNPVPIKLKNQDEFWNLYEKHRMILNKVIEKDEKIVSKMRFLFDFPELLQLKKRASYFLQKMKNLIDDDKSLSVRVDRYSSVFLDSFEQLRYKSPKEWLNKLRVSFSGEAGIDVGGLTREWFTLIINELFDPKLSLFKLTGNNSYQPLPIPDITQEQIEYFNFAGKIIARALIEGICINAHLSRSFCRQILHREVKLIDLEDYDESIYNSLRRILEDDVEPLELDFTIDILEKGQLKNIKLKKNGDKINVTNKNKKEYVSLYCNYHLRESISKQISSFCEGFNSIIPSNETRLFSPNELDLLICGVPKIDVSDLRQNTSYEYPYDEDHPVINLFFETIAKWRNEDLGKLLLFLTGSSQVPVNGFKDYNDRGKPITIGCGGERERLCVAHTCFNRLELPMYETEYEMNNKLFQSIQESEFGLS</sequence>
<evidence type="ECO:0000256" key="3">
    <source>
        <dbReference type="ARBA" id="ARBA00012485"/>
    </source>
</evidence>
<dbReference type="PANTHER" id="PTHR11254">
    <property type="entry name" value="HECT DOMAIN UBIQUITIN-PROTEIN LIGASE"/>
    <property type="match status" value="1"/>
</dbReference>
<dbReference type="SMART" id="SM00119">
    <property type="entry name" value="HECTc"/>
    <property type="match status" value="1"/>
</dbReference>
<accession>A0ABR2I5V1</accession>
<evidence type="ECO:0000256" key="2">
    <source>
        <dbReference type="ARBA" id="ARBA00004906"/>
    </source>
</evidence>
<dbReference type="SUPFAM" id="SSF48371">
    <property type="entry name" value="ARM repeat"/>
    <property type="match status" value="1"/>
</dbReference>
<keyword evidence="4" id="KW-0808">Transferase</keyword>
<comment type="pathway">
    <text evidence="2">Protein modification; protein ubiquitination.</text>
</comment>
<keyword evidence="9" id="KW-1185">Reference proteome</keyword>
<dbReference type="Gene3D" id="3.30.2160.10">
    <property type="entry name" value="Hect, E3 ligase catalytic domain"/>
    <property type="match status" value="1"/>
</dbReference>
<organism evidence="8 9">
    <name type="scientific">Tritrichomonas musculus</name>
    <dbReference type="NCBI Taxonomy" id="1915356"/>
    <lineage>
        <taxon>Eukaryota</taxon>
        <taxon>Metamonada</taxon>
        <taxon>Parabasalia</taxon>
        <taxon>Tritrichomonadida</taxon>
        <taxon>Tritrichomonadidae</taxon>
        <taxon>Tritrichomonas</taxon>
    </lineage>
</organism>
<dbReference type="Proteomes" id="UP001470230">
    <property type="component" value="Unassembled WGS sequence"/>
</dbReference>
<evidence type="ECO:0000256" key="5">
    <source>
        <dbReference type="ARBA" id="ARBA00022786"/>
    </source>
</evidence>
<dbReference type="InterPro" id="IPR050409">
    <property type="entry name" value="E3_ubiq-protein_ligase"/>
</dbReference>
<keyword evidence="5 6" id="KW-0833">Ubl conjugation pathway</keyword>
<evidence type="ECO:0000256" key="4">
    <source>
        <dbReference type="ARBA" id="ARBA00022679"/>
    </source>
</evidence>
<comment type="catalytic activity">
    <reaction evidence="1">
        <text>S-ubiquitinyl-[E2 ubiquitin-conjugating enzyme]-L-cysteine + [acceptor protein]-L-lysine = [E2 ubiquitin-conjugating enzyme]-L-cysteine + N(6)-ubiquitinyl-[acceptor protein]-L-lysine.</text>
        <dbReference type="EC" id="2.3.2.26"/>
    </reaction>
</comment>
<dbReference type="InterPro" id="IPR000569">
    <property type="entry name" value="HECT_dom"/>
</dbReference>
<dbReference type="Pfam" id="PF00632">
    <property type="entry name" value="HECT"/>
    <property type="match status" value="1"/>
</dbReference>
<dbReference type="InterPro" id="IPR016024">
    <property type="entry name" value="ARM-type_fold"/>
</dbReference>
<feature type="domain" description="HECT" evidence="7">
    <location>
        <begin position="1636"/>
        <end position="1964"/>
    </location>
</feature>
<evidence type="ECO:0000313" key="8">
    <source>
        <dbReference type="EMBL" id="KAK8857611.1"/>
    </source>
</evidence>